<evidence type="ECO:0000313" key="5">
    <source>
        <dbReference type="Proteomes" id="UP000011135"/>
    </source>
</evidence>
<dbReference type="FunFam" id="3.40.250.10:FF:000001">
    <property type="entry name" value="Sulfurtransferase"/>
    <property type="match status" value="1"/>
</dbReference>
<evidence type="ECO:0000256" key="1">
    <source>
        <dbReference type="ARBA" id="ARBA00022679"/>
    </source>
</evidence>
<evidence type="ECO:0000313" key="4">
    <source>
        <dbReference type="EMBL" id="ELR68447.1"/>
    </source>
</evidence>
<evidence type="ECO:0000256" key="2">
    <source>
        <dbReference type="ARBA" id="ARBA00022737"/>
    </source>
</evidence>
<gene>
    <name evidence="4" type="ORF">C900_00368</name>
</gene>
<feature type="domain" description="Rhodanese" evidence="3">
    <location>
        <begin position="25"/>
        <end position="141"/>
    </location>
</feature>
<dbReference type="AlphaFoldDB" id="L8JM29"/>
<dbReference type="Proteomes" id="UP000011135">
    <property type="component" value="Unassembled WGS sequence"/>
</dbReference>
<dbReference type="STRING" id="1237149.C900_00368"/>
<dbReference type="Gene3D" id="3.40.250.10">
    <property type="entry name" value="Rhodanese-like domain"/>
    <property type="match status" value="2"/>
</dbReference>
<dbReference type="PANTHER" id="PTHR11364:SF27">
    <property type="entry name" value="SULFURTRANSFERASE"/>
    <property type="match status" value="1"/>
</dbReference>
<dbReference type="PROSITE" id="PS50206">
    <property type="entry name" value="RHODANESE_3"/>
    <property type="match status" value="2"/>
</dbReference>
<dbReference type="InterPro" id="IPR001763">
    <property type="entry name" value="Rhodanese-like_dom"/>
</dbReference>
<proteinExistence type="predicted"/>
<dbReference type="CDD" id="cd01448">
    <property type="entry name" value="TST_Repeat_1"/>
    <property type="match status" value="1"/>
</dbReference>
<keyword evidence="1 4" id="KW-0808">Transferase</keyword>
<feature type="domain" description="Rhodanese" evidence="3">
    <location>
        <begin position="172"/>
        <end position="285"/>
    </location>
</feature>
<dbReference type="EMBL" id="AMZN01000114">
    <property type="protein sequence ID" value="ELR68447.1"/>
    <property type="molecule type" value="Genomic_DNA"/>
</dbReference>
<dbReference type="CDD" id="cd01449">
    <property type="entry name" value="TST_Repeat_2"/>
    <property type="match status" value="1"/>
</dbReference>
<comment type="caution">
    <text evidence="4">The sequence shown here is derived from an EMBL/GenBank/DDBJ whole genome shotgun (WGS) entry which is preliminary data.</text>
</comment>
<sequence length="286" mass="32234">MRAESRAQSVKKMIVSSQWLDKNLNDPNLVILDASEKKNKSGDKAELGEIQIKGARWFDLENTFSDKNSLLPHMLPVPKEFEDECQKLGISKNSKIVIYDNLGTYFSPRVWWMFKAMGHENISVLDGGLPAWIKQGFETQPVKEEKYHPGNFKSNFLPEFVKDVDFVKNNLLSKEAVIIDARSRERFDGMAPEPREGLRKGHIPGSKNIPFSTVLDNGFFKPKSDLKKIFKMLEPQGKPLVFSCGSGVTACILLLASELADIKNQKSVYDGSWAEWGQPGSLPVEQ</sequence>
<dbReference type="InterPro" id="IPR045078">
    <property type="entry name" value="TST/MPST-like"/>
</dbReference>
<keyword evidence="5" id="KW-1185">Reference proteome</keyword>
<dbReference type="InterPro" id="IPR036873">
    <property type="entry name" value="Rhodanese-like_dom_sf"/>
</dbReference>
<keyword evidence="2" id="KW-0677">Repeat</keyword>
<dbReference type="GO" id="GO:0004792">
    <property type="term" value="F:thiosulfate-cyanide sulfurtransferase activity"/>
    <property type="evidence" value="ECO:0007669"/>
    <property type="project" value="TreeGrafter"/>
</dbReference>
<dbReference type="SUPFAM" id="SSF52821">
    <property type="entry name" value="Rhodanese/Cell cycle control phosphatase"/>
    <property type="match status" value="2"/>
</dbReference>
<reference evidence="4 5" key="1">
    <citation type="submission" date="2012-12" db="EMBL/GenBank/DDBJ databases">
        <title>Genome assembly of Fulvivirga imtechensis AK7.</title>
        <authorList>
            <person name="Nupur N."/>
            <person name="Khatri I."/>
            <person name="Kumar R."/>
            <person name="Subramanian S."/>
            <person name="Pinnaka A."/>
        </authorList>
    </citation>
    <scope>NUCLEOTIDE SEQUENCE [LARGE SCALE GENOMIC DNA]</scope>
    <source>
        <strain evidence="4 5">AK7</strain>
    </source>
</reference>
<protein>
    <submittedName>
        <fullName evidence="4">Thiosulfate sulfurtransferase, rhodanese</fullName>
    </submittedName>
</protein>
<evidence type="ECO:0000259" key="3">
    <source>
        <dbReference type="PROSITE" id="PS50206"/>
    </source>
</evidence>
<name>L8JM29_9BACT</name>
<dbReference type="Pfam" id="PF00581">
    <property type="entry name" value="Rhodanese"/>
    <property type="match status" value="2"/>
</dbReference>
<organism evidence="4 5">
    <name type="scientific">Fulvivirga imtechensis AK7</name>
    <dbReference type="NCBI Taxonomy" id="1237149"/>
    <lineage>
        <taxon>Bacteria</taxon>
        <taxon>Pseudomonadati</taxon>
        <taxon>Bacteroidota</taxon>
        <taxon>Cytophagia</taxon>
        <taxon>Cytophagales</taxon>
        <taxon>Fulvivirgaceae</taxon>
        <taxon>Fulvivirga</taxon>
    </lineage>
</organism>
<dbReference type="SMART" id="SM00450">
    <property type="entry name" value="RHOD"/>
    <property type="match status" value="2"/>
</dbReference>
<dbReference type="eggNOG" id="COG2897">
    <property type="taxonomic scope" value="Bacteria"/>
</dbReference>
<dbReference type="PATRIC" id="fig|1237149.3.peg.5482"/>
<dbReference type="PANTHER" id="PTHR11364">
    <property type="entry name" value="THIOSULFATE SULFERTANSFERASE"/>
    <property type="match status" value="1"/>
</dbReference>
<dbReference type="OrthoDB" id="9770030at2"/>
<accession>L8JM29</accession>